<dbReference type="GO" id="GO:0030170">
    <property type="term" value="F:pyridoxal phosphate binding"/>
    <property type="evidence" value="ECO:0007669"/>
    <property type="project" value="InterPro"/>
</dbReference>
<name>K5D869_RHOBT</name>
<feature type="compositionally biased region" description="Acidic residues" evidence="7">
    <location>
        <begin position="433"/>
        <end position="511"/>
    </location>
</feature>
<dbReference type="RefSeq" id="WP_007335412.1">
    <property type="nucleotide sequence ID" value="NZ_AMCW01000174.1"/>
</dbReference>
<dbReference type="InterPro" id="IPR015424">
    <property type="entry name" value="PyrdxlP-dep_Trfase"/>
</dbReference>
<dbReference type="InterPro" id="IPR015422">
    <property type="entry name" value="PyrdxlP-dep_Trfase_small"/>
</dbReference>
<dbReference type="InterPro" id="IPR005814">
    <property type="entry name" value="Aminotrans_3"/>
</dbReference>
<protein>
    <submittedName>
        <fullName evidence="8">Acetylornithine and succinylornithine aminotransferase</fullName>
    </submittedName>
</protein>
<comment type="caution">
    <text evidence="8">The sequence shown here is derived from an EMBL/GenBank/DDBJ whole genome shotgun (WGS) entry which is preliminary data.</text>
</comment>
<feature type="region of interest" description="Disordered" evidence="7">
    <location>
        <begin position="375"/>
        <end position="511"/>
    </location>
</feature>
<evidence type="ECO:0000313" key="9">
    <source>
        <dbReference type="Proteomes" id="UP000007993"/>
    </source>
</evidence>
<dbReference type="Pfam" id="PF00202">
    <property type="entry name" value="Aminotran_3"/>
    <property type="match status" value="1"/>
</dbReference>
<dbReference type="Gene3D" id="3.40.640.10">
    <property type="entry name" value="Type I PLP-dependent aspartate aminotransferase-like (Major domain)"/>
    <property type="match status" value="1"/>
</dbReference>
<feature type="compositionally biased region" description="Acidic residues" evidence="7">
    <location>
        <begin position="390"/>
        <end position="411"/>
    </location>
</feature>
<dbReference type="PATRIC" id="fig|993517.3.peg.6613"/>
<reference evidence="8 9" key="1">
    <citation type="journal article" date="2013" name="Mar. Genomics">
        <title>Expression of sulfatases in Rhodopirellula baltica and the diversity of sulfatases in the genus Rhodopirellula.</title>
        <authorList>
            <person name="Wegner C.E."/>
            <person name="Richter-Heitmann T."/>
            <person name="Klindworth A."/>
            <person name="Klockow C."/>
            <person name="Richter M."/>
            <person name="Achstetter T."/>
            <person name="Glockner F.O."/>
            <person name="Harder J."/>
        </authorList>
    </citation>
    <scope>NUCLEOTIDE SEQUENCE [LARGE SCALE GENOMIC DNA]</scope>
    <source>
        <strain evidence="8 9">SH28</strain>
    </source>
</reference>
<dbReference type="AlphaFoldDB" id="K5D869"/>
<organism evidence="8 9">
    <name type="scientific">Rhodopirellula baltica SH28</name>
    <dbReference type="NCBI Taxonomy" id="993517"/>
    <lineage>
        <taxon>Bacteria</taxon>
        <taxon>Pseudomonadati</taxon>
        <taxon>Planctomycetota</taxon>
        <taxon>Planctomycetia</taxon>
        <taxon>Pirellulales</taxon>
        <taxon>Pirellulaceae</taxon>
        <taxon>Rhodopirellula</taxon>
    </lineage>
</organism>
<gene>
    <name evidence="8" type="ORF">RBSH_06106</name>
</gene>
<proteinExistence type="inferred from homology"/>
<evidence type="ECO:0000256" key="2">
    <source>
        <dbReference type="ARBA" id="ARBA00008954"/>
    </source>
</evidence>
<keyword evidence="5 6" id="KW-0663">Pyridoxal phosphate</keyword>
<evidence type="ECO:0000256" key="1">
    <source>
        <dbReference type="ARBA" id="ARBA00001933"/>
    </source>
</evidence>
<dbReference type="Proteomes" id="UP000007993">
    <property type="component" value="Unassembled WGS sequence"/>
</dbReference>
<evidence type="ECO:0000256" key="6">
    <source>
        <dbReference type="RuleBase" id="RU003560"/>
    </source>
</evidence>
<dbReference type="PANTHER" id="PTHR43552:SF1">
    <property type="entry name" value="DIAMINOBUTYRATE--2-OXOGLUTARATE AMINOTRANSFERASE"/>
    <property type="match status" value="1"/>
</dbReference>
<evidence type="ECO:0000256" key="3">
    <source>
        <dbReference type="ARBA" id="ARBA00022576"/>
    </source>
</evidence>
<keyword evidence="4 8" id="KW-0808">Transferase</keyword>
<dbReference type="InterPro" id="IPR015421">
    <property type="entry name" value="PyrdxlP-dep_Trfase_major"/>
</dbReference>
<evidence type="ECO:0000256" key="5">
    <source>
        <dbReference type="ARBA" id="ARBA00022898"/>
    </source>
</evidence>
<dbReference type="PANTHER" id="PTHR43552">
    <property type="entry name" value="DIAMINOBUTYRATE--2-OXOGLUTARATE AMINOTRANSFERASE"/>
    <property type="match status" value="1"/>
</dbReference>
<dbReference type="InterPro" id="IPR004637">
    <property type="entry name" value="Dat"/>
</dbReference>
<evidence type="ECO:0000256" key="7">
    <source>
        <dbReference type="SAM" id="MobiDB-lite"/>
    </source>
</evidence>
<evidence type="ECO:0000313" key="8">
    <source>
        <dbReference type="EMBL" id="EKJ98647.1"/>
    </source>
</evidence>
<comment type="similarity">
    <text evidence="2 6">Belongs to the class-III pyridoxal-phosphate-dependent aminotransferase family.</text>
</comment>
<dbReference type="Gene3D" id="3.90.1150.10">
    <property type="entry name" value="Aspartate Aminotransferase, domain 1"/>
    <property type="match status" value="1"/>
</dbReference>
<dbReference type="EMBL" id="AMCW01000174">
    <property type="protein sequence ID" value="EKJ98647.1"/>
    <property type="molecule type" value="Genomic_DNA"/>
</dbReference>
<sequence>MNASGNGNAPRGDNWIDAIAGRLSPTGENSFRDALRQFADQPEWCGDAGLRSKITEQLRTLTNSDTSTLADCIPTSSRDQALEHALIAARRHHQSLHDSDDAAGDNASSSKCLCLIGSDHGRSVLARMASGKPTLRGNEWPLLPGFVHASADRFVDRIDSSTAVALVSPVDFSGVGQPLTADWWARCRQRCDETGTQLIIDHGDTPAAGNGYLFAHEMVAGISADAVILSAGLVGELPGGLLVLSESLASHLDESAQSSDLVGHLVSAALSTLIETDALATESDAFAIALAERIATRGCVRDLHACGHTVILELDVESQAWIEQSAAEQLHAHVCSDHSVLFQPPLLMTSEHQEALIDRIDAVLAGLEGTQELTEAAAPEATAPAATDSDVTDSDATDSDATDLDAETEPADEVHTNDLPIDSSLDANIDEAASAEDSDEELDDYEDDDDEAIEEDELGDTADEELAEEEETDDEVVGGDEDEEHETEQEETELESNELDEFESNEETEKL</sequence>
<comment type="cofactor">
    <cofactor evidence="1">
        <name>pyridoxal 5'-phosphate</name>
        <dbReference type="ChEBI" id="CHEBI:597326"/>
    </cofactor>
</comment>
<evidence type="ECO:0000256" key="4">
    <source>
        <dbReference type="ARBA" id="ARBA00022679"/>
    </source>
</evidence>
<keyword evidence="3 8" id="KW-0032">Aminotransferase</keyword>
<dbReference type="GO" id="GO:0008483">
    <property type="term" value="F:transaminase activity"/>
    <property type="evidence" value="ECO:0007669"/>
    <property type="project" value="UniProtKB-KW"/>
</dbReference>
<accession>K5D869</accession>
<dbReference type="SUPFAM" id="SSF53383">
    <property type="entry name" value="PLP-dependent transferases"/>
    <property type="match status" value="1"/>
</dbReference>
<feature type="compositionally biased region" description="Low complexity" evidence="7">
    <location>
        <begin position="375"/>
        <end position="389"/>
    </location>
</feature>